<dbReference type="InterPro" id="IPR051825">
    <property type="entry name" value="SRCIN1"/>
</dbReference>
<reference evidence="16" key="1">
    <citation type="submission" date="2022-11" db="UniProtKB">
        <authorList>
            <consortium name="WormBaseParasite"/>
        </authorList>
    </citation>
    <scope>IDENTIFICATION</scope>
</reference>
<dbReference type="PANTHER" id="PTHR22741">
    <property type="entry name" value="P140CAP/SNIP-RELATED"/>
    <property type="match status" value="1"/>
</dbReference>
<dbReference type="PANTHER" id="PTHR22741:SF10">
    <property type="entry name" value="COILED-COIL DOMAIN-CONTAINING PROTEIN CG32809"/>
    <property type="match status" value="1"/>
</dbReference>
<keyword evidence="11" id="KW-0175">Coiled coil</keyword>
<accession>A0A914HB32</accession>
<evidence type="ECO:0000256" key="2">
    <source>
        <dbReference type="ARBA" id="ARBA00004141"/>
    </source>
</evidence>
<dbReference type="FunFam" id="1.20.120.1770:FF:000001">
    <property type="entry name" value="Cytochrome b reductase 1"/>
    <property type="match status" value="1"/>
</dbReference>
<keyword evidence="3" id="KW-0813">Transport</keyword>
<feature type="transmembrane region" description="Helical" evidence="13">
    <location>
        <begin position="20"/>
        <end position="44"/>
    </location>
</feature>
<feature type="compositionally biased region" description="Polar residues" evidence="12">
    <location>
        <begin position="694"/>
        <end position="714"/>
    </location>
</feature>
<evidence type="ECO:0000256" key="5">
    <source>
        <dbReference type="ARBA" id="ARBA00022692"/>
    </source>
</evidence>
<keyword evidence="9" id="KW-0408">Iron</keyword>
<evidence type="ECO:0000313" key="16">
    <source>
        <dbReference type="WBParaSite" id="Gr19_v10_g15880.t2"/>
    </source>
</evidence>
<evidence type="ECO:0000313" key="15">
    <source>
        <dbReference type="Proteomes" id="UP000887572"/>
    </source>
</evidence>
<dbReference type="Gene3D" id="1.20.120.1770">
    <property type="match status" value="1"/>
</dbReference>
<dbReference type="PROSITE" id="PS50939">
    <property type="entry name" value="CYTOCHROME_B561"/>
    <property type="match status" value="1"/>
</dbReference>
<dbReference type="SMART" id="SM00665">
    <property type="entry name" value="B561"/>
    <property type="match status" value="1"/>
</dbReference>
<keyword evidence="8 13" id="KW-1133">Transmembrane helix</keyword>
<evidence type="ECO:0000256" key="9">
    <source>
        <dbReference type="ARBA" id="ARBA00023004"/>
    </source>
</evidence>
<dbReference type="Gene3D" id="1.20.58.1540">
    <property type="entry name" value="Actin interacting protein 3, C-terminal domain"/>
    <property type="match status" value="1"/>
</dbReference>
<feature type="region of interest" description="Disordered" evidence="12">
    <location>
        <begin position="466"/>
        <end position="523"/>
    </location>
</feature>
<protein>
    <submittedName>
        <fullName evidence="16">Cytochrome b561 domain-containing protein</fullName>
    </submittedName>
</protein>
<keyword evidence="7" id="KW-0249">Electron transport</keyword>
<dbReference type="Proteomes" id="UP000887572">
    <property type="component" value="Unplaced"/>
</dbReference>
<evidence type="ECO:0000256" key="12">
    <source>
        <dbReference type="SAM" id="MobiDB-lite"/>
    </source>
</evidence>
<keyword evidence="15" id="KW-1185">Reference proteome</keyword>
<evidence type="ECO:0000256" key="13">
    <source>
        <dbReference type="SAM" id="Phobius"/>
    </source>
</evidence>
<evidence type="ECO:0000256" key="6">
    <source>
        <dbReference type="ARBA" id="ARBA00022723"/>
    </source>
</evidence>
<proteinExistence type="predicted"/>
<evidence type="ECO:0000256" key="3">
    <source>
        <dbReference type="ARBA" id="ARBA00022448"/>
    </source>
</evidence>
<feature type="region of interest" description="Disordered" evidence="12">
    <location>
        <begin position="383"/>
        <end position="407"/>
    </location>
</feature>
<dbReference type="InterPro" id="IPR006593">
    <property type="entry name" value="Cyt_b561/ferric_Rdtase_TM"/>
</dbReference>
<evidence type="ECO:0000256" key="1">
    <source>
        <dbReference type="ARBA" id="ARBA00001970"/>
    </source>
</evidence>
<feature type="region of interest" description="Disordered" evidence="12">
    <location>
        <begin position="650"/>
        <end position="674"/>
    </location>
</feature>
<keyword evidence="5 13" id="KW-0812">Transmembrane</keyword>
<comment type="cofactor">
    <cofactor evidence="1">
        <name>heme b</name>
        <dbReference type="ChEBI" id="CHEBI:60344"/>
    </cofactor>
</comment>
<dbReference type="WBParaSite" id="Gr19_v10_g15880.t2">
    <property type="protein sequence ID" value="Gr19_v10_g15880.t2"/>
    <property type="gene ID" value="Gr19_v10_g15880"/>
</dbReference>
<dbReference type="GO" id="GO:0046872">
    <property type="term" value="F:metal ion binding"/>
    <property type="evidence" value="ECO:0007669"/>
    <property type="project" value="UniProtKB-KW"/>
</dbReference>
<feature type="coiled-coil region" evidence="11">
    <location>
        <begin position="893"/>
        <end position="927"/>
    </location>
</feature>
<evidence type="ECO:0000259" key="14">
    <source>
        <dbReference type="PROSITE" id="PS50939"/>
    </source>
</evidence>
<sequence length="1079" mass="120102">MSLLLEYPNLLDERQSAKLFNGAFVLSQLFGCCAVVFVAIWMGGEGGFAWRKDPDRQFHYHPTFMAMGLLFLQGEAILVYRVFRNERKRVTKLLHMSIHSVALLLAVVALKAVWDSHDLHRSPDGELQPLPNLYSLHSWLGISVVSFYFVQFIGGFLTFFFPGASVSLRKCLLPFHQLFEYAAWHHGCWTVDHNLCAQHLRAVSGGEPAVEAKTVAGRGMSEHAAGISHRRCTGDILSLPFSDDPCEGCIKMADGGEIRLGGMIGRPGEWLELLERAISVSTPVMLCFFPVSFTYPLRCCVKCSFGHQNLFPCWGRGELNGQLDGHPHQLATPSPTQPLNDFHSIESHHPLIFNRIIFDHPHPEMPSLFSSWRPKLQIRLKRLPRSEGPSTDEEEADEDNERATKRRLALENTDFIVDSAPSSIRRDGNGMKRRAVRFCEDRTLVSPLPVPSVLAPFSVPLVHHFTPPKPTSPSNSVPLCNENGETEGQGGTREMATMNGGAGVENVHPPRPARSASGQRPATSRATLLLQQLRERDVEGGFEATCANGDTPMSSSGCYVFLEFQGETKRSVLPPNVRSVEQIKSLFLRSFPSLSPAQLRSSGVKVYIQNAHSPHRLFYELEDIREVGNQSVLKLFEQSFHCSSPSSHASAAAVVPSRPPRSVPPEEYFSEPDMANWTDSVRTVKPVPLRPASVQPQLDGNGQNHRRTTGQTSLGWREQASDSWQSSSAYSSDSSTSGPYARSGTTTPVHMHIREDHHTQRKVDSLERQLASLSELVRSALLPPREFSGDHWQELAQLHSEVLGFSGNPSLSTVGIGTMSESVSSTVSNTTLPPEKGVAASTTKADLSELAAIRADLEALRSVTIRNALRGRVLLEKTLDRMRTVKGWPRTEQDELEKRKDVCVGRLERLQRALREFEQALENTRSSVLNSTRRLHLNEVDELTGKLGEIGREAVELKMGMPALHRDIEEAMRRTIERLEGEERFLREKAPLVDGCLRRCKTLANVMVTMKKLAMVQDERGGDGRGLRRSIPIRHISIHKYSSRSAPNNASSNANQQNNHPLDAILDELNGSNERNEGR</sequence>
<evidence type="ECO:0000256" key="8">
    <source>
        <dbReference type="ARBA" id="ARBA00022989"/>
    </source>
</evidence>
<evidence type="ECO:0000256" key="10">
    <source>
        <dbReference type="ARBA" id="ARBA00023136"/>
    </source>
</evidence>
<name>A0A914HB32_GLORO</name>
<comment type="subcellular location">
    <subcellularLocation>
        <location evidence="2">Membrane</location>
        <topology evidence="2">Multi-pass membrane protein</topology>
    </subcellularLocation>
</comment>
<feature type="transmembrane region" description="Helical" evidence="13">
    <location>
        <begin position="273"/>
        <end position="295"/>
    </location>
</feature>
<organism evidence="15 16">
    <name type="scientific">Globodera rostochiensis</name>
    <name type="common">Golden nematode worm</name>
    <name type="synonym">Heterodera rostochiensis</name>
    <dbReference type="NCBI Taxonomy" id="31243"/>
    <lineage>
        <taxon>Eukaryota</taxon>
        <taxon>Metazoa</taxon>
        <taxon>Ecdysozoa</taxon>
        <taxon>Nematoda</taxon>
        <taxon>Chromadorea</taxon>
        <taxon>Rhabditida</taxon>
        <taxon>Tylenchina</taxon>
        <taxon>Tylenchomorpha</taxon>
        <taxon>Tylenchoidea</taxon>
        <taxon>Heteroderidae</taxon>
        <taxon>Heteroderinae</taxon>
        <taxon>Globodera</taxon>
    </lineage>
</organism>
<feature type="region of interest" description="Disordered" evidence="12">
    <location>
        <begin position="691"/>
        <end position="746"/>
    </location>
</feature>
<evidence type="ECO:0000256" key="11">
    <source>
        <dbReference type="SAM" id="Coils"/>
    </source>
</evidence>
<feature type="domain" description="Cytochrome b561" evidence="14">
    <location>
        <begin position="26"/>
        <end position="232"/>
    </location>
</feature>
<evidence type="ECO:0000256" key="4">
    <source>
        <dbReference type="ARBA" id="ARBA00022617"/>
    </source>
</evidence>
<evidence type="ECO:0000256" key="7">
    <source>
        <dbReference type="ARBA" id="ARBA00022982"/>
    </source>
</evidence>
<dbReference type="GO" id="GO:0005737">
    <property type="term" value="C:cytoplasm"/>
    <property type="evidence" value="ECO:0007669"/>
    <property type="project" value="TreeGrafter"/>
</dbReference>
<feature type="compositionally biased region" description="Acidic residues" evidence="12">
    <location>
        <begin position="390"/>
        <end position="400"/>
    </location>
</feature>
<feature type="transmembrane region" description="Helical" evidence="13">
    <location>
        <begin position="134"/>
        <end position="161"/>
    </location>
</feature>
<feature type="compositionally biased region" description="Low complexity" evidence="12">
    <location>
        <begin position="721"/>
        <end position="737"/>
    </location>
</feature>
<dbReference type="AlphaFoldDB" id="A0A914HB32"/>
<feature type="transmembrane region" description="Helical" evidence="13">
    <location>
        <begin position="64"/>
        <end position="83"/>
    </location>
</feature>
<dbReference type="GO" id="GO:0016020">
    <property type="term" value="C:membrane"/>
    <property type="evidence" value="ECO:0007669"/>
    <property type="project" value="UniProtKB-SubCell"/>
</dbReference>
<keyword evidence="10 13" id="KW-0472">Membrane</keyword>
<dbReference type="Pfam" id="PF03188">
    <property type="entry name" value="Cytochrom_B561"/>
    <property type="match status" value="1"/>
</dbReference>
<keyword evidence="6" id="KW-0479">Metal-binding</keyword>
<feature type="transmembrane region" description="Helical" evidence="13">
    <location>
        <begin position="95"/>
        <end position="114"/>
    </location>
</feature>
<keyword evidence="4" id="KW-0349">Heme</keyword>